<comment type="catalytic activity">
    <reaction evidence="1 9">
        <text>Endohydrolysis of (1-&gt;4)-beta-D-xylosidic linkages in xylans.</text>
        <dbReference type="EC" id="3.2.1.8"/>
    </reaction>
</comment>
<evidence type="ECO:0000256" key="8">
    <source>
        <dbReference type="ARBA" id="ARBA00023326"/>
    </source>
</evidence>
<accession>A0A1I6SJ02</accession>
<sequence length="363" mass="40022">MRSRAHPTRRLVLGSAVALAACGRPAAQTPAGPAAPLKDLVPAPFGATAMTGQLDDPAWREAVLRHCSQLTPEWEQKMERTLGPGFAHDFSASDRVVAFARDHGLRVHGHTVIWYSQGSEVFTDDLPRDRFAAEYDRYIHALVGRYRGRMAGWDVVNEPVTEDGNGLRDCHWSRALGPEGYMVRAFQQAKAADPDAVLFLNEYNLENIPAKGATFLRLVERLLTLGAPIDGIGTQSHLNIEIPAGRVRDFFRDSASLGLPIHVSELDFPMQRDGGHLPDLRSTAERRAQQVARVGELAEAFAALPERQRYAFTTWGLRDPDSWLVRAEGRNRTDESALLLDAEARPNPAYQALVDAFTGRAGA</sequence>
<protein>
    <recommendedName>
        <fullName evidence="9">Beta-xylanase</fullName>
        <ecNumber evidence="9">3.2.1.8</ecNumber>
    </recommendedName>
</protein>
<keyword evidence="5 9" id="KW-0378">Hydrolase</keyword>
<feature type="domain" description="GH10" evidence="11">
    <location>
        <begin position="34"/>
        <end position="356"/>
    </location>
</feature>
<dbReference type="EMBL" id="FOZV01000005">
    <property type="protein sequence ID" value="SFS76927.1"/>
    <property type="molecule type" value="Genomic_DNA"/>
</dbReference>
<dbReference type="GO" id="GO:0045493">
    <property type="term" value="P:xylan catabolic process"/>
    <property type="evidence" value="ECO:0007669"/>
    <property type="project" value="UniProtKB-KW"/>
</dbReference>
<keyword evidence="8 9" id="KW-0624">Polysaccharide degradation</keyword>
<dbReference type="InterPro" id="IPR017853">
    <property type="entry name" value="GH"/>
</dbReference>
<dbReference type="SMART" id="SM00633">
    <property type="entry name" value="Glyco_10"/>
    <property type="match status" value="1"/>
</dbReference>
<evidence type="ECO:0000256" key="3">
    <source>
        <dbReference type="ARBA" id="ARBA00022651"/>
    </source>
</evidence>
<keyword evidence="6 9" id="KW-0119">Carbohydrate metabolism</keyword>
<keyword evidence="3 12" id="KW-0858">Xylan degradation</keyword>
<dbReference type="PROSITE" id="PS51760">
    <property type="entry name" value="GH10_2"/>
    <property type="match status" value="1"/>
</dbReference>
<evidence type="ECO:0000256" key="4">
    <source>
        <dbReference type="ARBA" id="ARBA00022729"/>
    </source>
</evidence>
<evidence type="ECO:0000256" key="6">
    <source>
        <dbReference type="ARBA" id="ARBA00023277"/>
    </source>
</evidence>
<dbReference type="PROSITE" id="PS51257">
    <property type="entry name" value="PROKAR_LIPOPROTEIN"/>
    <property type="match status" value="1"/>
</dbReference>
<keyword evidence="7 9" id="KW-0326">Glycosidase</keyword>
<dbReference type="InterPro" id="IPR044846">
    <property type="entry name" value="GH10"/>
</dbReference>
<reference evidence="13" key="1">
    <citation type="submission" date="2016-10" db="EMBL/GenBank/DDBJ databases">
        <authorList>
            <person name="Varghese N."/>
            <person name="Submissions S."/>
        </authorList>
    </citation>
    <scope>NUCLEOTIDE SEQUENCE [LARGE SCALE GENOMIC DNA]</scope>
    <source>
        <strain evidence="13">CGMCC 1.10683</strain>
    </source>
</reference>
<proteinExistence type="inferred from homology"/>
<evidence type="ECO:0000256" key="1">
    <source>
        <dbReference type="ARBA" id="ARBA00000681"/>
    </source>
</evidence>
<dbReference type="PANTHER" id="PTHR31490">
    <property type="entry name" value="GLYCOSYL HYDROLASE"/>
    <property type="match status" value="1"/>
</dbReference>
<evidence type="ECO:0000256" key="2">
    <source>
        <dbReference type="ARBA" id="ARBA00007495"/>
    </source>
</evidence>
<dbReference type="PRINTS" id="PR00134">
    <property type="entry name" value="GLHYDRLASE10"/>
</dbReference>
<evidence type="ECO:0000256" key="7">
    <source>
        <dbReference type="ARBA" id="ARBA00023295"/>
    </source>
</evidence>
<feature type="chain" id="PRO_5011539119" description="Beta-xylanase" evidence="10">
    <location>
        <begin position="21"/>
        <end position="363"/>
    </location>
</feature>
<dbReference type="SUPFAM" id="SSF51445">
    <property type="entry name" value="(Trans)glycosidases"/>
    <property type="match status" value="1"/>
</dbReference>
<evidence type="ECO:0000313" key="12">
    <source>
        <dbReference type="EMBL" id="SFS76927.1"/>
    </source>
</evidence>
<evidence type="ECO:0000256" key="9">
    <source>
        <dbReference type="RuleBase" id="RU361174"/>
    </source>
</evidence>
<keyword evidence="13" id="KW-1185">Reference proteome</keyword>
<dbReference type="Gene3D" id="3.20.20.80">
    <property type="entry name" value="Glycosidases"/>
    <property type="match status" value="1"/>
</dbReference>
<dbReference type="AlphaFoldDB" id="A0A1I6SJ02"/>
<dbReference type="InterPro" id="IPR001000">
    <property type="entry name" value="GH10_dom"/>
</dbReference>
<dbReference type="PANTHER" id="PTHR31490:SF88">
    <property type="entry name" value="BETA-XYLANASE"/>
    <property type="match status" value="1"/>
</dbReference>
<evidence type="ECO:0000256" key="10">
    <source>
        <dbReference type="SAM" id="SignalP"/>
    </source>
</evidence>
<organism evidence="12 13">
    <name type="scientific">Brevundimonas viscosa</name>
    <dbReference type="NCBI Taxonomy" id="871741"/>
    <lineage>
        <taxon>Bacteria</taxon>
        <taxon>Pseudomonadati</taxon>
        <taxon>Pseudomonadota</taxon>
        <taxon>Alphaproteobacteria</taxon>
        <taxon>Caulobacterales</taxon>
        <taxon>Caulobacteraceae</taxon>
        <taxon>Brevundimonas</taxon>
    </lineage>
</organism>
<dbReference type="EC" id="3.2.1.8" evidence="9"/>
<evidence type="ECO:0000256" key="5">
    <source>
        <dbReference type="ARBA" id="ARBA00022801"/>
    </source>
</evidence>
<dbReference type="STRING" id="871741.SAMN05192570_2475"/>
<dbReference type="Proteomes" id="UP000198788">
    <property type="component" value="Unassembled WGS sequence"/>
</dbReference>
<comment type="similarity">
    <text evidence="2 9">Belongs to the glycosyl hydrolase 10 (cellulase F) family.</text>
</comment>
<evidence type="ECO:0000259" key="11">
    <source>
        <dbReference type="PROSITE" id="PS51760"/>
    </source>
</evidence>
<evidence type="ECO:0000313" key="13">
    <source>
        <dbReference type="Proteomes" id="UP000198788"/>
    </source>
</evidence>
<dbReference type="OrthoDB" id="9815836at2"/>
<name>A0A1I6SJ02_9CAUL</name>
<keyword evidence="4 10" id="KW-0732">Signal</keyword>
<feature type="signal peptide" evidence="10">
    <location>
        <begin position="1"/>
        <end position="20"/>
    </location>
</feature>
<gene>
    <name evidence="12" type="ORF">SAMN05192570_2475</name>
</gene>
<dbReference type="GO" id="GO:0031176">
    <property type="term" value="F:endo-1,4-beta-xylanase activity"/>
    <property type="evidence" value="ECO:0007669"/>
    <property type="project" value="UniProtKB-EC"/>
</dbReference>
<dbReference type="Pfam" id="PF00331">
    <property type="entry name" value="Glyco_hydro_10"/>
    <property type="match status" value="1"/>
</dbReference>